<keyword evidence="3 6" id="KW-0812">Transmembrane</keyword>
<reference evidence="7 8" key="1">
    <citation type="submission" date="2020-08" db="EMBL/GenBank/DDBJ databases">
        <title>Genome sequence of Diaphorobacter ruginosibacter DSM 27467T.</title>
        <authorList>
            <person name="Hyun D.-W."/>
            <person name="Bae J.-W."/>
        </authorList>
    </citation>
    <scope>NUCLEOTIDE SEQUENCE [LARGE SCALE GENOMIC DNA]</scope>
    <source>
        <strain evidence="7 8">DSM 27467</strain>
    </source>
</reference>
<accession>A0A7G9RPI2</accession>
<dbReference type="RefSeq" id="WP_187597756.1">
    <property type="nucleotide sequence ID" value="NZ_CP060714.1"/>
</dbReference>
<proteinExistence type="predicted"/>
<feature type="transmembrane region" description="Helical" evidence="6">
    <location>
        <begin position="126"/>
        <end position="148"/>
    </location>
</feature>
<feature type="transmembrane region" description="Helical" evidence="6">
    <location>
        <begin position="38"/>
        <end position="59"/>
    </location>
</feature>
<dbReference type="AlphaFoldDB" id="A0A7G9RPI2"/>
<feature type="transmembrane region" description="Helical" evidence="6">
    <location>
        <begin position="65"/>
        <end position="84"/>
    </location>
</feature>
<gene>
    <name evidence="7" type="ORF">H9K76_00960</name>
</gene>
<protein>
    <submittedName>
        <fullName evidence="7">ATP synthase subunit I</fullName>
    </submittedName>
</protein>
<evidence type="ECO:0000256" key="4">
    <source>
        <dbReference type="ARBA" id="ARBA00022989"/>
    </source>
</evidence>
<evidence type="ECO:0000256" key="3">
    <source>
        <dbReference type="ARBA" id="ARBA00022692"/>
    </source>
</evidence>
<dbReference type="EMBL" id="CP060714">
    <property type="protein sequence ID" value="QNN57507.1"/>
    <property type="molecule type" value="Genomic_DNA"/>
</dbReference>
<evidence type="ECO:0000313" key="8">
    <source>
        <dbReference type="Proteomes" id="UP000515811"/>
    </source>
</evidence>
<feature type="transmembrane region" description="Helical" evidence="6">
    <location>
        <begin position="96"/>
        <end position="120"/>
    </location>
</feature>
<dbReference type="GO" id="GO:0005886">
    <property type="term" value="C:plasma membrane"/>
    <property type="evidence" value="ECO:0007669"/>
    <property type="project" value="UniProtKB-SubCell"/>
</dbReference>
<sequence>MKKNMTPETETEVEDSDFKPLTAQEALEWRKRHGTFSIWRIVVAQVLVGLVAVLVAWLVSSKAQVAYSVAYGALSVVIPSLVFARGVARGRGSVGGAMVGLFGWELVKILLTVAMLAAAPRIVPEVSWLALLAGMVVTMKAYWVALLLRPRTRTD</sequence>
<keyword evidence="8" id="KW-1185">Reference proteome</keyword>
<keyword evidence="4 6" id="KW-1133">Transmembrane helix</keyword>
<comment type="subcellular location">
    <subcellularLocation>
        <location evidence="1">Cell membrane</location>
        <topology evidence="1">Multi-pass membrane protein</topology>
    </subcellularLocation>
</comment>
<evidence type="ECO:0000313" key="7">
    <source>
        <dbReference type="EMBL" id="QNN57507.1"/>
    </source>
</evidence>
<keyword evidence="5 6" id="KW-0472">Membrane</keyword>
<evidence type="ECO:0000256" key="1">
    <source>
        <dbReference type="ARBA" id="ARBA00004651"/>
    </source>
</evidence>
<dbReference type="Pfam" id="PF03899">
    <property type="entry name" value="ATP-synt_I"/>
    <property type="match status" value="1"/>
</dbReference>
<name>A0A7G9RPI2_9BURK</name>
<dbReference type="Proteomes" id="UP000515811">
    <property type="component" value="Chromosome"/>
</dbReference>
<keyword evidence="2" id="KW-1003">Cell membrane</keyword>
<evidence type="ECO:0000256" key="6">
    <source>
        <dbReference type="SAM" id="Phobius"/>
    </source>
</evidence>
<evidence type="ECO:0000256" key="2">
    <source>
        <dbReference type="ARBA" id="ARBA00022475"/>
    </source>
</evidence>
<organism evidence="7 8">
    <name type="scientific">Diaphorobacter ruginosibacter</name>
    <dbReference type="NCBI Taxonomy" id="1715720"/>
    <lineage>
        <taxon>Bacteria</taxon>
        <taxon>Pseudomonadati</taxon>
        <taxon>Pseudomonadota</taxon>
        <taxon>Betaproteobacteria</taxon>
        <taxon>Burkholderiales</taxon>
        <taxon>Comamonadaceae</taxon>
        <taxon>Diaphorobacter</taxon>
    </lineage>
</organism>
<dbReference type="InterPro" id="IPR005598">
    <property type="entry name" value="ATP_synth_I"/>
</dbReference>
<evidence type="ECO:0000256" key="5">
    <source>
        <dbReference type="ARBA" id="ARBA00023136"/>
    </source>
</evidence>
<dbReference type="KEGG" id="drg:H9K76_00960"/>